<accession>A0AA41X1Q7</accession>
<dbReference type="EMBL" id="JANCLT010000001">
    <property type="protein sequence ID" value="MCP8966992.1"/>
    <property type="molecule type" value="Genomic_DNA"/>
</dbReference>
<dbReference type="Pfam" id="PF00696">
    <property type="entry name" value="AA_kinase"/>
    <property type="match status" value="1"/>
</dbReference>
<dbReference type="CDD" id="cd04238">
    <property type="entry name" value="AAK_NAGK-like"/>
    <property type="match status" value="1"/>
</dbReference>
<evidence type="ECO:0000256" key="9">
    <source>
        <dbReference type="HAMAP-Rule" id="MF_00082"/>
    </source>
</evidence>
<dbReference type="InterPro" id="IPR037528">
    <property type="entry name" value="ArgB"/>
</dbReference>
<dbReference type="RefSeq" id="WP_254756227.1">
    <property type="nucleotide sequence ID" value="NZ_JANCLT010000001.1"/>
</dbReference>
<evidence type="ECO:0000256" key="2">
    <source>
        <dbReference type="ARBA" id="ARBA00022571"/>
    </source>
</evidence>
<keyword evidence="5 9" id="KW-0547">Nucleotide-binding</keyword>
<dbReference type="EC" id="2.7.2.8" evidence="9"/>
<dbReference type="InterPro" id="IPR001048">
    <property type="entry name" value="Asp/Glu/Uridylate_kinase"/>
</dbReference>
<protein>
    <recommendedName>
        <fullName evidence="9">Acetylglutamate kinase</fullName>
        <ecNumber evidence="9">2.7.2.8</ecNumber>
    </recommendedName>
    <alternativeName>
        <fullName evidence="9">N-acetyl-L-glutamate 5-phosphotransferase</fullName>
    </alternativeName>
    <alternativeName>
        <fullName evidence="9">NAG kinase</fullName>
        <shortName evidence="9">NAGK</shortName>
    </alternativeName>
</protein>
<keyword evidence="6 9" id="KW-0418">Kinase</keyword>
<gene>
    <name evidence="9 11" type="primary">argB</name>
    <name evidence="11" type="ORF">NK662_00385</name>
</gene>
<organism evidence="11 12">
    <name type="scientific">Ectobacillus ponti</name>
    <dbReference type="NCBI Taxonomy" id="2961894"/>
    <lineage>
        <taxon>Bacteria</taxon>
        <taxon>Bacillati</taxon>
        <taxon>Bacillota</taxon>
        <taxon>Bacilli</taxon>
        <taxon>Bacillales</taxon>
        <taxon>Bacillaceae</taxon>
        <taxon>Ectobacillus</taxon>
    </lineage>
</organism>
<keyword evidence="7 9" id="KW-0067">ATP-binding</keyword>
<evidence type="ECO:0000256" key="6">
    <source>
        <dbReference type="ARBA" id="ARBA00022777"/>
    </source>
</evidence>
<evidence type="ECO:0000256" key="1">
    <source>
        <dbReference type="ARBA" id="ARBA00004828"/>
    </source>
</evidence>
<dbReference type="GO" id="GO:0042450">
    <property type="term" value="P:L-arginine biosynthetic process via ornithine"/>
    <property type="evidence" value="ECO:0007669"/>
    <property type="project" value="UniProtKB-UniRule"/>
</dbReference>
<dbReference type="AlphaFoldDB" id="A0AA41X1Q7"/>
<dbReference type="PANTHER" id="PTHR23342">
    <property type="entry name" value="N-ACETYLGLUTAMATE SYNTHASE"/>
    <property type="match status" value="1"/>
</dbReference>
<dbReference type="InterPro" id="IPR036393">
    <property type="entry name" value="AceGlu_kinase-like_sf"/>
</dbReference>
<feature type="site" description="Transition state stabilizer" evidence="9">
    <location>
        <position position="8"/>
    </location>
</feature>
<dbReference type="Gene3D" id="3.40.1160.10">
    <property type="entry name" value="Acetylglutamate kinase-like"/>
    <property type="match status" value="1"/>
</dbReference>
<dbReference type="Proteomes" id="UP001156102">
    <property type="component" value="Unassembled WGS sequence"/>
</dbReference>
<dbReference type="GO" id="GO:0003991">
    <property type="term" value="F:acetylglutamate kinase activity"/>
    <property type="evidence" value="ECO:0007669"/>
    <property type="project" value="UniProtKB-UniRule"/>
</dbReference>
<name>A0AA41X1Q7_9BACI</name>
<dbReference type="HAMAP" id="MF_00082">
    <property type="entry name" value="ArgB"/>
    <property type="match status" value="1"/>
</dbReference>
<comment type="subcellular location">
    <subcellularLocation>
        <location evidence="9">Cytoplasm</location>
    </subcellularLocation>
</comment>
<evidence type="ECO:0000256" key="5">
    <source>
        <dbReference type="ARBA" id="ARBA00022741"/>
    </source>
</evidence>
<reference evidence="11" key="1">
    <citation type="submission" date="2022-07" db="EMBL/GenBank/DDBJ databases">
        <authorList>
            <person name="Li W.-J."/>
            <person name="Deng Q.-Q."/>
        </authorList>
    </citation>
    <scope>NUCLEOTIDE SEQUENCE</scope>
    <source>
        <strain evidence="11">SYSU M60031</strain>
    </source>
</reference>
<evidence type="ECO:0000313" key="11">
    <source>
        <dbReference type="EMBL" id="MCP8966992.1"/>
    </source>
</evidence>
<comment type="function">
    <text evidence="9">Catalyzes the ATP-dependent phosphorylation of N-acetyl-L-glutamate.</text>
</comment>
<keyword evidence="3 9" id="KW-0028">Amino-acid biosynthesis</keyword>
<dbReference type="NCBIfam" id="TIGR00761">
    <property type="entry name" value="argB"/>
    <property type="match status" value="1"/>
</dbReference>
<comment type="pathway">
    <text evidence="1 9">Amino-acid biosynthesis; L-arginine biosynthesis; N(2)-acetyl-L-ornithine from L-glutamate: step 2/4.</text>
</comment>
<proteinExistence type="inferred from homology"/>
<dbReference type="GO" id="GO:0005737">
    <property type="term" value="C:cytoplasm"/>
    <property type="evidence" value="ECO:0007669"/>
    <property type="project" value="UniProtKB-SubCell"/>
</dbReference>
<keyword evidence="4 9" id="KW-0808">Transferase</keyword>
<dbReference type="PIRSF" id="PIRSF000728">
    <property type="entry name" value="NAGK"/>
    <property type="match status" value="1"/>
</dbReference>
<feature type="domain" description="Aspartate/glutamate/uridylate kinase" evidence="10">
    <location>
        <begin position="4"/>
        <end position="232"/>
    </location>
</feature>
<evidence type="ECO:0000259" key="10">
    <source>
        <dbReference type="Pfam" id="PF00696"/>
    </source>
</evidence>
<evidence type="ECO:0000256" key="7">
    <source>
        <dbReference type="ARBA" id="ARBA00022840"/>
    </source>
</evidence>
<evidence type="ECO:0000313" key="12">
    <source>
        <dbReference type="Proteomes" id="UP001156102"/>
    </source>
</evidence>
<keyword evidence="2 9" id="KW-0055">Arginine biosynthesis</keyword>
<feature type="binding site" evidence="9">
    <location>
        <position position="62"/>
    </location>
    <ligand>
        <name>substrate</name>
    </ligand>
</feature>
<dbReference type="InterPro" id="IPR004662">
    <property type="entry name" value="AcgluKinase_fam"/>
</dbReference>
<feature type="binding site" evidence="9">
    <location>
        <position position="154"/>
    </location>
    <ligand>
        <name>substrate</name>
    </ligand>
</feature>
<dbReference type="SUPFAM" id="SSF53633">
    <property type="entry name" value="Carbamate kinase-like"/>
    <property type="match status" value="1"/>
</dbReference>
<feature type="site" description="Transition state stabilizer" evidence="9">
    <location>
        <position position="213"/>
    </location>
</feature>
<evidence type="ECO:0000256" key="8">
    <source>
        <dbReference type="ARBA" id="ARBA00048141"/>
    </source>
</evidence>
<evidence type="ECO:0000256" key="3">
    <source>
        <dbReference type="ARBA" id="ARBA00022605"/>
    </source>
</evidence>
<dbReference type="PANTHER" id="PTHR23342:SF0">
    <property type="entry name" value="N-ACETYLGLUTAMATE SYNTHASE, MITOCHONDRIAL"/>
    <property type="match status" value="1"/>
</dbReference>
<keyword evidence="12" id="KW-1185">Reference proteome</keyword>
<evidence type="ECO:0000256" key="4">
    <source>
        <dbReference type="ARBA" id="ARBA00022679"/>
    </source>
</evidence>
<comment type="similarity">
    <text evidence="9">Belongs to the acetylglutamate kinase family. ArgB subfamily.</text>
</comment>
<feature type="binding site" evidence="9">
    <location>
        <begin position="40"/>
        <end position="41"/>
    </location>
    <ligand>
        <name>substrate</name>
    </ligand>
</feature>
<comment type="caution">
    <text evidence="11">The sequence shown here is derived from an EMBL/GenBank/DDBJ whole genome shotgun (WGS) entry which is preliminary data.</text>
</comment>
<dbReference type="GO" id="GO:0005524">
    <property type="term" value="F:ATP binding"/>
    <property type="evidence" value="ECO:0007669"/>
    <property type="project" value="UniProtKB-UniRule"/>
</dbReference>
<sequence>MKEILVVKCGGSILARLGTAFFQSLRGLQQDYQLVVVHGGGPEIDELLQLRGIPVEKKNGLRVTSAEVLEAVQMSLCGLVNKQLTAKLKQHGMPAFGMAGCDGDLLLARQLDEELGFVGEVVSVNAGLLHSLIGKGLVPVIAPVGIDEAGQLYNINGDTAAGAVASALGAKQLLFVTDVPGVLQDGKMIETADKALLDSLIEQEVITGGMIPKVQAAVASLQGDVERVVIVDGLRGFIQDGCMQGTAVTKGVNV</sequence>
<comment type="catalytic activity">
    <reaction evidence="8 9">
        <text>N-acetyl-L-glutamate + ATP = N-acetyl-L-glutamyl 5-phosphate + ADP</text>
        <dbReference type="Rhea" id="RHEA:14629"/>
        <dbReference type="ChEBI" id="CHEBI:30616"/>
        <dbReference type="ChEBI" id="CHEBI:44337"/>
        <dbReference type="ChEBI" id="CHEBI:57936"/>
        <dbReference type="ChEBI" id="CHEBI:456216"/>
        <dbReference type="EC" id="2.7.2.8"/>
    </reaction>
</comment>
<keyword evidence="9" id="KW-0963">Cytoplasm</keyword>